<dbReference type="PROSITE" id="PS51123">
    <property type="entry name" value="OMPA_2"/>
    <property type="match status" value="1"/>
</dbReference>
<dbReference type="RefSeq" id="WP_416204514.1">
    <property type="nucleotide sequence ID" value="NZ_JBBKTX010000001.1"/>
</dbReference>
<dbReference type="PANTHER" id="PTHR30329:SF17">
    <property type="entry name" value="LIPOPROTEIN YFIB-RELATED"/>
    <property type="match status" value="1"/>
</dbReference>
<dbReference type="SUPFAM" id="SSF103088">
    <property type="entry name" value="OmpA-like"/>
    <property type="match status" value="1"/>
</dbReference>
<proteinExistence type="predicted"/>
<dbReference type="Pfam" id="PF18393">
    <property type="entry name" value="MotY_N"/>
    <property type="match status" value="1"/>
</dbReference>
<dbReference type="PRINTS" id="PR01023">
    <property type="entry name" value="NAFLGMOTY"/>
</dbReference>
<dbReference type="InterPro" id="IPR006665">
    <property type="entry name" value="OmpA-like"/>
</dbReference>
<evidence type="ECO:0000256" key="1">
    <source>
        <dbReference type="PROSITE-ProRule" id="PRU00473"/>
    </source>
</evidence>
<sequence>MIRLDNLAAGHSPGVPESGSHSGYKASRVLAWLLFGLLFSLWLARPALAGQTAMPLEYGLDIYNTRWAVSGSVFDCQFSQTIPGYGSAVFLQRAGEHVSFRLEATQNRMAYSDARVSLLPPPWRPAERTENLGTVRIRQETPLLALDTRRSNQFIHGLLEGKRPTISHQTWYDANRFVRVYVSGVTFQDYYPEFLDCISRLLPMNYDQVARSKVFFASGEDKIEKNDIKVLERVAYYIKHDPRVFALYLDGHSDSVGRRYDNRQVSKRRVEDVERYFVKQGIDPTMITTRFHGDRYPVASNKTVKGRNENRRVTIRLEMRDDMPIPDALKFKP</sequence>
<keyword evidence="5" id="KW-1185">Reference proteome</keyword>
<evidence type="ECO:0000313" key="5">
    <source>
        <dbReference type="Proteomes" id="UP001620597"/>
    </source>
</evidence>
<dbReference type="Gene3D" id="2.60.40.2540">
    <property type="match status" value="1"/>
</dbReference>
<evidence type="ECO:0000313" key="4">
    <source>
        <dbReference type="EMBL" id="MFK4750974.1"/>
    </source>
</evidence>
<feature type="region of interest" description="Disordered" evidence="2">
    <location>
        <begin position="1"/>
        <end position="22"/>
    </location>
</feature>
<gene>
    <name evidence="4" type="ORF">WG929_00995</name>
</gene>
<dbReference type="CDD" id="cd07185">
    <property type="entry name" value="OmpA_C-like"/>
    <property type="match status" value="1"/>
</dbReference>
<dbReference type="Gene3D" id="3.30.1330.60">
    <property type="entry name" value="OmpA-like domain"/>
    <property type="match status" value="1"/>
</dbReference>
<accession>A0ABW8NDE5</accession>
<evidence type="ECO:0000256" key="2">
    <source>
        <dbReference type="SAM" id="MobiDB-lite"/>
    </source>
</evidence>
<reference evidence="4 5" key="1">
    <citation type="submission" date="2024-03" db="EMBL/GenBank/DDBJ databases">
        <title>High-quality draft genome sequence of Oceanobacter sp. wDCs-4.</title>
        <authorList>
            <person name="Dong C."/>
        </authorList>
    </citation>
    <scope>NUCLEOTIDE SEQUENCE [LARGE SCALE GENOMIC DNA]</scope>
    <source>
        <strain evidence="5">wDCs-4</strain>
    </source>
</reference>
<evidence type="ECO:0000259" key="3">
    <source>
        <dbReference type="PROSITE" id="PS51123"/>
    </source>
</evidence>
<keyword evidence="1" id="KW-0472">Membrane</keyword>
<dbReference type="Pfam" id="PF00691">
    <property type="entry name" value="OmpA"/>
    <property type="match status" value="1"/>
</dbReference>
<dbReference type="InterPro" id="IPR050330">
    <property type="entry name" value="Bact_OuterMem_StrucFunc"/>
</dbReference>
<dbReference type="EMBL" id="JBBKTX010000001">
    <property type="protein sequence ID" value="MFK4750974.1"/>
    <property type="molecule type" value="Genomic_DNA"/>
</dbReference>
<organism evidence="4 5">
    <name type="scientific">Oceanobacter antarcticus</name>
    <dbReference type="NCBI Taxonomy" id="3133425"/>
    <lineage>
        <taxon>Bacteria</taxon>
        <taxon>Pseudomonadati</taxon>
        <taxon>Pseudomonadota</taxon>
        <taxon>Gammaproteobacteria</taxon>
        <taxon>Oceanospirillales</taxon>
        <taxon>Oceanospirillaceae</taxon>
        <taxon>Oceanobacter</taxon>
    </lineage>
</organism>
<dbReference type="InterPro" id="IPR036737">
    <property type="entry name" value="OmpA-like_sf"/>
</dbReference>
<comment type="caution">
    <text evidence="4">The sequence shown here is derived from an EMBL/GenBank/DDBJ whole genome shotgun (WGS) entry which is preliminary data.</text>
</comment>
<dbReference type="PANTHER" id="PTHR30329">
    <property type="entry name" value="STATOR ELEMENT OF FLAGELLAR MOTOR COMPLEX"/>
    <property type="match status" value="1"/>
</dbReference>
<name>A0ABW8NDE5_9GAMM</name>
<feature type="domain" description="OmpA-like" evidence="3">
    <location>
        <begin position="203"/>
        <end position="321"/>
    </location>
</feature>
<dbReference type="Proteomes" id="UP001620597">
    <property type="component" value="Unassembled WGS sequence"/>
</dbReference>
<dbReference type="InterPro" id="IPR041544">
    <property type="entry name" value="MotY_N"/>
</dbReference>
<protein>
    <submittedName>
        <fullName evidence="4">OmpA family protein</fullName>
    </submittedName>
</protein>